<feature type="domain" description="FCS-type" evidence="17">
    <location>
        <begin position="12"/>
        <end position="51"/>
    </location>
</feature>
<feature type="compositionally biased region" description="Polar residues" evidence="14">
    <location>
        <begin position="555"/>
        <end position="574"/>
    </location>
</feature>
<dbReference type="SMART" id="SM00454">
    <property type="entry name" value="SAM"/>
    <property type="match status" value="1"/>
</dbReference>
<evidence type="ECO:0000259" key="16">
    <source>
        <dbReference type="PROSITE" id="PS50105"/>
    </source>
</evidence>
<dbReference type="STRING" id="104421.E2AQL4"/>
<dbReference type="OMA" id="NKEFCSM"/>
<gene>
    <name evidence="18" type="ORF">EAG_08935</name>
</gene>
<proteinExistence type="inferred from homology"/>
<keyword evidence="15" id="KW-0812">Transmembrane</keyword>
<dbReference type="Pfam" id="PF12140">
    <property type="entry name" value="SLED"/>
    <property type="match status" value="1"/>
</dbReference>
<evidence type="ECO:0000256" key="1">
    <source>
        <dbReference type="ARBA" id="ARBA00004123"/>
    </source>
</evidence>
<evidence type="ECO:0000256" key="3">
    <source>
        <dbReference type="ARBA" id="ARBA00022491"/>
    </source>
</evidence>
<dbReference type="InterPro" id="IPR047531">
    <property type="entry name" value="SAM_Scm-like"/>
</dbReference>
<dbReference type="InterPro" id="IPR001660">
    <property type="entry name" value="SAM"/>
</dbReference>
<protein>
    <submittedName>
        <fullName evidence="18">Polycomb protein Scm</fullName>
    </submittedName>
</protein>
<keyword evidence="11" id="KW-0539">Nucleus</keyword>
<dbReference type="InterPro" id="IPR012313">
    <property type="entry name" value="Znf_FCS"/>
</dbReference>
<keyword evidence="3" id="KW-0678">Repressor</keyword>
<dbReference type="GO" id="GO:0042393">
    <property type="term" value="F:histone binding"/>
    <property type="evidence" value="ECO:0007669"/>
    <property type="project" value="TreeGrafter"/>
</dbReference>
<evidence type="ECO:0000256" key="15">
    <source>
        <dbReference type="SAM" id="Phobius"/>
    </source>
</evidence>
<evidence type="ECO:0000256" key="6">
    <source>
        <dbReference type="ARBA" id="ARBA00022771"/>
    </source>
</evidence>
<dbReference type="InterPro" id="IPR010507">
    <property type="entry name" value="Znf_MYM"/>
</dbReference>
<dbReference type="Gene3D" id="2.30.30.140">
    <property type="match status" value="2"/>
</dbReference>
<dbReference type="SMART" id="SM00561">
    <property type="entry name" value="MBT"/>
    <property type="match status" value="2"/>
</dbReference>
<dbReference type="SUPFAM" id="SSF47769">
    <property type="entry name" value="SAM/Pointed domain"/>
    <property type="match status" value="1"/>
</dbReference>
<dbReference type="Pfam" id="PF00536">
    <property type="entry name" value="SAM_1"/>
    <property type="match status" value="1"/>
</dbReference>
<dbReference type="Proteomes" id="UP000000311">
    <property type="component" value="Unassembled WGS sequence"/>
</dbReference>
<feature type="transmembrane region" description="Helical" evidence="15">
    <location>
        <begin position="673"/>
        <end position="702"/>
    </location>
</feature>
<dbReference type="PROSITE" id="PS50105">
    <property type="entry name" value="SAM_DOMAIN"/>
    <property type="match status" value="1"/>
</dbReference>
<dbReference type="GO" id="GO:0008270">
    <property type="term" value="F:zinc ion binding"/>
    <property type="evidence" value="ECO:0007669"/>
    <property type="project" value="UniProtKB-KW"/>
</dbReference>
<dbReference type="OrthoDB" id="7869097at2759"/>
<evidence type="ECO:0000256" key="4">
    <source>
        <dbReference type="ARBA" id="ARBA00022723"/>
    </source>
</evidence>
<evidence type="ECO:0000259" key="17">
    <source>
        <dbReference type="PROSITE" id="PS51024"/>
    </source>
</evidence>
<dbReference type="SUPFAM" id="SSF63748">
    <property type="entry name" value="Tudor/PWWP/MBT"/>
    <property type="match status" value="2"/>
</dbReference>
<dbReference type="GO" id="GO:0045892">
    <property type="term" value="P:negative regulation of DNA-templated transcription"/>
    <property type="evidence" value="ECO:0007669"/>
    <property type="project" value="TreeGrafter"/>
</dbReference>
<evidence type="ECO:0000256" key="13">
    <source>
        <dbReference type="PROSITE-ProRule" id="PRU00459"/>
    </source>
</evidence>
<sequence>MSSTQNKMRGPGRPPKSKNSCTWCGETKQPLKYVLPTQHGKKEFCSETCLSESRKTYARGACVQCDNVIRSTPVRLEQKDGSTKDFCCSFCLNAYQKKESQSDMKKTSPAQSPAPSGLPSNNNVPSTTQSYTNTNNHTTISHSPSTSSGPFQYETYQTFDWDLYLRETKSTAAPIECFKQHEVPPTNEFKINMKLEALDPRNLTSTCIATVVGVLGPRLRLRLDGSDNKNDFWRLVDSNEIHPIGHCEKSGGMLQPPLGFRMNASSWPMFLLKTLNGAEMAPAKVFKREPKTPRSNMFEVGHKLEAIDKKNPQLICTATVGAVKDDMIHITFDGWRGAFDYWCRYDSRDIFPAATGPNRFKSRASNVLLVMAVSGNNTSREPAVALVSPAGSSAPPQPATEPDTSTANTKPHALENVTIYVNHNCSCGPYFDPRKVKAMPAQFGIGPILNVTREIFQAFLMAAMSPRQMLSLLKRGEGETINLTLESKPASVRLPIFLEEEDFYIYIRRQLENLCACEYMLVRRKEACNKCPSTQPQSTNNDEANNIVAEKRKWSSQSQQNLTFTTEQQQSTIQKLEAATSTTQSESSANRIPSTEPAEWTIEDVIHYIAITDPALGQHADLFRKHEIDGKALLLLNSDMMMKYMGLKLGPALKICNLGIHNKLLEDIGLPTWGSYLIFAVATIILGAILGLFIVCLIDFIYPPKPAQQQSKKKQDGALDNSIHERNLYEDEIAENVGDDLVDEEESEAEEFEKKDTEVKKLETNEKDKDIKTDTNSPNVRKRKPRKAD</sequence>
<dbReference type="GO" id="GO:0006325">
    <property type="term" value="P:chromatin organization"/>
    <property type="evidence" value="ECO:0007669"/>
    <property type="project" value="UniProtKB-KW"/>
</dbReference>
<dbReference type="InterPro" id="IPR004092">
    <property type="entry name" value="Mbt"/>
</dbReference>
<dbReference type="PROSITE" id="PS51079">
    <property type="entry name" value="MBT"/>
    <property type="match status" value="2"/>
</dbReference>
<feature type="region of interest" description="Disordered" evidence="14">
    <location>
        <begin position="729"/>
        <end position="789"/>
    </location>
</feature>
<keyword evidence="5" id="KW-0677">Repeat</keyword>
<dbReference type="InterPro" id="IPR050548">
    <property type="entry name" value="PcG_chromatin_remod_factors"/>
</dbReference>
<feature type="compositionally biased region" description="Low complexity" evidence="14">
    <location>
        <begin position="132"/>
        <end position="148"/>
    </location>
</feature>
<comment type="similarity">
    <text evidence="2">Belongs to the SCM family.</text>
</comment>
<dbReference type="Pfam" id="PF06467">
    <property type="entry name" value="zf-FCS"/>
    <property type="match status" value="1"/>
</dbReference>
<keyword evidence="7" id="KW-0862">Zinc</keyword>
<evidence type="ECO:0000256" key="11">
    <source>
        <dbReference type="ARBA" id="ARBA00023242"/>
    </source>
</evidence>
<evidence type="ECO:0000256" key="10">
    <source>
        <dbReference type="ARBA" id="ARBA00023163"/>
    </source>
</evidence>
<evidence type="ECO:0000256" key="12">
    <source>
        <dbReference type="PROSITE-ProRule" id="PRU00367"/>
    </source>
</evidence>
<dbReference type="GO" id="GO:0003682">
    <property type="term" value="F:chromatin binding"/>
    <property type="evidence" value="ECO:0007669"/>
    <property type="project" value="TreeGrafter"/>
</dbReference>
<dbReference type="InterPro" id="IPR011017">
    <property type="entry name" value="TRASH_dom"/>
</dbReference>
<keyword evidence="15" id="KW-1133">Transmembrane helix</keyword>
<feature type="region of interest" description="Disordered" evidence="14">
    <location>
        <begin position="1"/>
        <end position="21"/>
    </location>
</feature>
<dbReference type="PANTHER" id="PTHR12247:SF132">
    <property type="entry name" value="POLYCOMB PROTEIN SCM"/>
    <property type="match status" value="1"/>
</dbReference>
<evidence type="ECO:0000256" key="14">
    <source>
        <dbReference type="SAM" id="MobiDB-lite"/>
    </source>
</evidence>
<reference evidence="18 19" key="1">
    <citation type="journal article" date="2010" name="Science">
        <title>Genomic comparison of the ants Camponotus floridanus and Harpegnathos saltator.</title>
        <authorList>
            <person name="Bonasio R."/>
            <person name="Zhang G."/>
            <person name="Ye C."/>
            <person name="Mutti N.S."/>
            <person name="Fang X."/>
            <person name="Qin N."/>
            <person name="Donahue G."/>
            <person name="Yang P."/>
            <person name="Li Q."/>
            <person name="Li C."/>
            <person name="Zhang P."/>
            <person name="Huang Z."/>
            <person name="Berger S.L."/>
            <person name="Reinberg D."/>
            <person name="Wang J."/>
            <person name="Liebig J."/>
        </authorList>
    </citation>
    <scope>NUCLEOTIDE SEQUENCE [LARGE SCALE GENOMIC DNA]</scope>
    <source>
        <strain evidence="19">C129</strain>
    </source>
</reference>
<dbReference type="InterPro" id="IPR038348">
    <property type="entry name" value="SLED_sf"/>
</dbReference>
<dbReference type="Pfam" id="PF02820">
    <property type="entry name" value="MBT"/>
    <property type="match status" value="2"/>
</dbReference>
<dbReference type="CDD" id="cd09578">
    <property type="entry name" value="SAM_Scm"/>
    <property type="match status" value="1"/>
</dbReference>
<keyword evidence="19" id="KW-1185">Reference proteome</keyword>
<dbReference type="InParanoid" id="E2AQL4"/>
<evidence type="ECO:0000256" key="9">
    <source>
        <dbReference type="ARBA" id="ARBA00023015"/>
    </source>
</evidence>
<keyword evidence="15" id="KW-0472">Membrane</keyword>
<organism evidence="19">
    <name type="scientific">Camponotus floridanus</name>
    <name type="common">Florida carpenter ant</name>
    <dbReference type="NCBI Taxonomy" id="104421"/>
    <lineage>
        <taxon>Eukaryota</taxon>
        <taxon>Metazoa</taxon>
        <taxon>Ecdysozoa</taxon>
        <taxon>Arthropoda</taxon>
        <taxon>Hexapoda</taxon>
        <taxon>Insecta</taxon>
        <taxon>Pterygota</taxon>
        <taxon>Neoptera</taxon>
        <taxon>Endopterygota</taxon>
        <taxon>Hymenoptera</taxon>
        <taxon>Apocrita</taxon>
        <taxon>Aculeata</taxon>
        <taxon>Formicoidea</taxon>
        <taxon>Formicidae</taxon>
        <taxon>Formicinae</taxon>
        <taxon>Camponotus</taxon>
    </lineage>
</organism>
<name>E2AQL4_CAMFO</name>
<dbReference type="Gene3D" id="3.90.1150.190">
    <property type="entry name" value="SLED domain"/>
    <property type="match status" value="1"/>
</dbReference>
<feature type="repeat" description="MBT" evidence="13">
    <location>
        <begin position="159"/>
        <end position="257"/>
    </location>
</feature>
<feature type="compositionally biased region" description="Polar residues" evidence="14">
    <location>
        <begin position="108"/>
        <end position="131"/>
    </location>
</feature>
<dbReference type="PROSITE" id="PS51024">
    <property type="entry name" value="ZF_FCS"/>
    <property type="match status" value="1"/>
</dbReference>
<keyword evidence="8" id="KW-0156">Chromatin regulator</keyword>
<dbReference type="EMBL" id="GL441777">
    <property type="protein sequence ID" value="EFN64282.1"/>
    <property type="molecule type" value="Genomic_DNA"/>
</dbReference>
<feature type="compositionally biased region" description="Low complexity" evidence="14">
    <location>
        <begin position="577"/>
        <end position="589"/>
    </location>
</feature>
<dbReference type="PANTHER" id="PTHR12247">
    <property type="entry name" value="POLYCOMB GROUP PROTEIN"/>
    <property type="match status" value="1"/>
</dbReference>
<comment type="subcellular location">
    <subcellularLocation>
        <location evidence="1">Nucleus</location>
    </subcellularLocation>
</comment>
<evidence type="ECO:0000256" key="2">
    <source>
        <dbReference type="ARBA" id="ARBA00008469"/>
    </source>
</evidence>
<feature type="compositionally biased region" description="Basic and acidic residues" evidence="14">
    <location>
        <begin position="752"/>
        <end position="773"/>
    </location>
</feature>
<feature type="compositionally biased region" description="Basic residues" evidence="14">
    <location>
        <begin position="780"/>
        <end position="789"/>
    </location>
</feature>
<evidence type="ECO:0000256" key="8">
    <source>
        <dbReference type="ARBA" id="ARBA00022853"/>
    </source>
</evidence>
<dbReference type="Gene3D" id="1.10.150.50">
    <property type="entry name" value="Transcription Factor, Ets-1"/>
    <property type="match status" value="1"/>
</dbReference>
<feature type="repeat" description="MBT" evidence="13">
    <location>
        <begin position="265"/>
        <end position="366"/>
    </location>
</feature>
<evidence type="ECO:0000313" key="19">
    <source>
        <dbReference type="Proteomes" id="UP000000311"/>
    </source>
</evidence>
<keyword evidence="10" id="KW-0804">Transcription</keyword>
<feature type="compositionally biased region" description="Acidic residues" evidence="14">
    <location>
        <begin position="730"/>
        <end position="751"/>
    </location>
</feature>
<keyword evidence="9" id="KW-0805">Transcription regulation</keyword>
<dbReference type="FunCoup" id="E2AQL4">
    <property type="interactions" value="817"/>
</dbReference>
<evidence type="ECO:0000256" key="7">
    <source>
        <dbReference type="ARBA" id="ARBA00022833"/>
    </source>
</evidence>
<feature type="region of interest" description="Disordered" evidence="14">
    <location>
        <begin position="388"/>
        <end position="409"/>
    </location>
</feature>
<dbReference type="AlphaFoldDB" id="E2AQL4"/>
<evidence type="ECO:0000256" key="5">
    <source>
        <dbReference type="ARBA" id="ARBA00022737"/>
    </source>
</evidence>
<feature type="region of interest" description="Disordered" evidence="14">
    <location>
        <begin position="552"/>
        <end position="595"/>
    </location>
</feature>
<keyword evidence="4" id="KW-0479">Metal-binding</keyword>
<dbReference type="SMART" id="SM00746">
    <property type="entry name" value="TRASH"/>
    <property type="match status" value="2"/>
</dbReference>
<evidence type="ECO:0000313" key="18">
    <source>
        <dbReference type="EMBL" id="EFN64282.1"/>
    </source>
</evidence>
<dbReference type="GO" id="GO:0005634">
    <property type="term" value="C:nucleus"/>
    <property type="evidence" value="ECO:0007669"/>
    <property type="project" value="UniProtKB-SubCell"/>
</dbReference>
<feature type="domain" description="SAM" evidence="16">
    <location>
        <begin position="600"/>
        <end position="668"/>
    </location>
</feature>
<feature type="region of interest" description="Disordered" evidence="14">
    <location>
        <begin position="101"/>
        <end position="148"/>
    </location>
</feature>
<accession>E2AQL4</accession>
<dbReference type="FunFam" id="2.30.30.140:FF:000016">
    <property type="entry name" value="polycomb protein SCMH1 isoform X1"/>
    <property type="match status" value="1"/>
</dbReference>
<dbReference type="InterPro" id="IPR021987">
    <property type="entry name" value="SLED"/>
</dbReference>
<keyword evidence="6 12" id="KW-0863">Zinc-finger</keyword>
<dbReference type="InterPro" id="IPR013761">
    <property type="entry name" value="SAM/pointed_sf"/>
</dbReference>